<dbReference type="InterPro" id="IPR046335">
    <property type="entry name" value="LacI/GalR-like_sensor"/>
</dbReference>
<accession>A0A1H1MGW1</accession>
<dbReference type="SMART" id="SM00354">
    <property type="entry name" value="HTH_LACI"/>
    <property type="match status" value="1"/>
</dbReference>
<dbReference type="PANTHER" id="PTHR30146:SF109">
    <property type="entry name" value="HTH-TYPE TRANSCRIPTIONAL REGULATOR GALS"/>
    <property type="match status" value="1"/>
</dbReference>
<dbReference type="Pfam" id="PF00356">
    <property type="entry name" value="LacI"/>
    <property type="match status" value="1"/>
</dbReference>
<name>A0A1H1MGW1_9MICO</name>
<evidence type="ECO:0000313" key="6">
    <source>
        <dbReference type="EMBL" id="SDR85842.1"/>
    </source>
</evidence>
<dbReference type="Gene3D" id="3.40.50.2300">
    <property type="match status" value="2"/>
</dbReference>
<dbReference type="RefSeq" id="WP_083362544.1">
    <property type="nucleotide sequence ID" value="NZ_LT629742.1"/>
</dbReference>
<organism evidence="6 7">
    <name type="scientific">Microterricola viridarii</name>
    <dbReference type="NCBI Taxonomy" id="412690"/>
    <lineage>
        <taxon>Bacteria</taxon>
        <taxon>Bacillati</taxon>
        <taxon>Actinomycetota</taxon>
        <taxon>Actinomycetes</taxon>
        <taxon>Micrococcales</taxon>
        <taxon>Microbacteriaceae</taxon>
        <taxon>Microterricola</taxon>
    </lineage>
</organism>
<evidence type="ECO:0000313" key="7">
    <source>
        <dbReference type="Proteomes" id="UP000181956"/>
    </source>
</evidence>
<keyword evidence="3" id="KW-0804">Transcription</keyword>
<reference evidence="7" key="1">
    <citation type="submission" date="2016-10" db="EMBL/GenBank/DDBJ databases">
        <authorList>
            <person name="Varghese N."/>
            <person name="Submissions S."/>
        </authorList>
    </citation>
    <scope>NUCLEOTIDE SEQUENCE [LARGE SCALE GENOMIC DNA]</scope>
    <source>
        <strain evidence="7">DSM 21772</strain>
    </source>
</reference>
<dbReference type="STRING" id="412690.SAMN04489834_0392"/>
<keyword evidence="2" id="KW-0238">DNA-binding</keyword>
<dbReference type="InterPro" id="IPR028082">
    <property type="entry name" value="Peripla_BP_I"/>
</dbReference>
<dbReference type="OrthoDB" id="37081at2"/>
<keyword evidence="7" id="KW-1185">Reference proteome</keyword>
<dbReference type="InterPro" id="IPR000843">
    <property type="entry name" value="HTH_LacI"/>
</dbReference>
<evidence type="ECO:0000256" key="3">
    <source>
        <dbReference type="ARBA" id="ARBA00023163"/>
    </source>
</evidence>
<dbReference type="Gene3D" id="1.10.260.40">
    <property type="entry name" value="lambda repressor-like DNA-binding domains"/>
    <property type="match status" value="1"/>
</dbReference>
<dbReference type="GO" id="GO:0003700">
    <property type="term" value="F:DNA-binding transcription factor activity"/>
    <property type="evidence" value="ECO:0007669"/>
    <property type="project" value="TreeGrafter"/>
</dbReference>
<evidence type="ECO:0000256" key="1">
    <source>
        <dbReference type="ARBA" id="ARBA00023015"/>
    </source>
</evidence>
<gene>
    <name evidence="6" type="ORF">SAMN04489834_0392</name>
</gene>
<dbReference type="AlphaFoldDB" id="A0A1H1MGW1"/>
<proteinExistence type="predicted"/>
<evidence type="ECO:0000256" key="4">
    <source>
        <dbReference type="SAM" id="MobiDB-lite"/>
    </source>
</evidence>
<dbReference type="SUPFAM" id="SSF53822">
    <property type="entry name" value="Periplasmic binding protein-like I"/>
    <property type="match status" value="1"/>
</dbReference>
<dbReference type="PROSITE" id="PS50932">
    <property type="entry name" value="HTH_LACI_2"/>
    <property type="match status" value="1"/>
</dbReference>
<keyword evidence="1" id="KW-0805">Transcription regulation</keyword>
<dbReference type="Pfam" id="PF13377">
    <property type="entry name" value="Peripla_BP_3"/>
    <property type="match status" value="1"/>
</dbReference>
<evidence type="ECO:0000259" key="5">
    <source>
        <dbReference type="PROSITE" id="PS50932"/>
    </source>
</evidence>
<protein>
    <submittedName>
        <fullName evidence="6">Transcriptional regulator, LacI family</fullName>
    </submittedName>
</protein>
<dbReference type="PANTHER" id="PTHR30146">
    <property type="entry name" value="LACI-RELATED TRANSCRIPTIONAL REPRESSOR"/>
    <property type="match status" value="1"/>
</dbReference>
<evidence type="ECO:0000256" key="2">
    <source>
        <dbReference type="ARBA" id="ARBA00023125"/>
    </source>
</evidence>
<dbReference type="GO" id="GO:0000976">
    <property type="term" value="F:transcription cis-regulatory region binding"/>
    <property type="evidence" value="ECO:0007669"/>
    <property type="project" value="TreeGrafter"/>
</dbReference>
<dbReference type="InterPro" id="IPR010982">
    <property type="entry name" value="Lambda_DNA-bd_dom_sf"/>
</dbReference>
<dbReference type="Proteomes" id="UP000181956">
    <property type="component" value="Chromosome I"/>
</dbReference>
<sequence length="360" mass="38571">MSKAADSSARASVKIRDVAAFADVSTGTVSNTINHPERVHPRTRLLVEQAIQELGFVPNQQARVLTGAVSNVIGLVVLDVESPFYMGTAHAVERSVRDSGLVVMLCNSEGEIVRESALLSMLAAQHVRGVLLAPATPEEHADRYVKLPQDLPVVLLDFDGGATHCSVSVDNVAGGALAVRHLLDLGHERIAYVGGSLSLRQFAQRAAGARQAMTDAGLDPEKMLTEVSVSGLGIRDGQRAVELLLEGTLPEAIFCGNDMLAFGVYRGLVNAGLRVPEDVALVGYDDIDFAKNWVVPLTSIRQPIDDLGHQAAQLLLDHSSRDSSHVHRQVILKPELVVRRSTDRRAEPRSPGSAGGTVTR</sequence>
<dbReference type="EMBL" id="LT629742">
    <property type="protein sequence ID" value="SDR85842.1"/>
    <property type="molecule type" value="Genomic_DNA"/>
</dbReference>
<feature type="region of interest" description="Disordered" evidence="4">
    <location>
        <begin position="341"/>
        <end position="360"/>
    </location>
</feature>
<feature type="domain" description="HTH lacI-type" evidence="5">
    <location>
        <begin position="13"/>
        <end position="67"/>
    </location>
</feature>
<dbReference type="SUPFAM" id="SSF47413">
    <property type="entry name" value="lambda repressor-like DNA-binding domains"/>
    <property type="match status" value="1"/>
</dbReference>
<dbReference type="CDD" id="cd01392">
    <property type="entry name" value="HTH_LacI"/>
    <property type="match status" value="1"/>
</dbReference>